<keyword evidence="3" id="KW-1185">Reference proteome</keyword>
<comment type="caution">
    <text evidence="2">The sequence shown here is derived from an EMBL/GenBank/DDBJ whole genome shotgun (WGS) entry which is preliminary data.</text>
</comment>
<organism evidence="2 3">
    <name type="scientific">Camelimonas fluminis</name>
    <dbReference type="NCBI Taxonomy" id="1576911"/>
    <lineage>
        <taxon>Bacteria</taxon>
        <taxon>Pseudomonadati</taxon>
        <taxon>Pseudomonadota</taxon>
        <taxon>Alphaproteobacteria</taxon>
        <taxon>Hyphomicrobiales</taxon>
        <taxon>Chelatococcaceae</taxon>
        <taxon>Camelimonas</taxon>
    </lineage>
</organism>
<evidence type="ECO:0000313" key="2">
    <source>
        <dbReference type="EMBL" id="MFC3640125.1"/>
    </source>
</evidence>
<evidence type="ECO:0000256" key="1">
    <source>
        <dbReference type="SAM" id="Phobius"/>
    </source>
</evidence>
<feature type="transmembrane region" description="Helical" evidence="1">
    <location>
        <begin position="32"/>
        <end position="54"/>
    </location>
</feature>
<protein>
    <submittedName>
        <fullName evidence="2">DUF805 domain-containing protein</fullName>
    </submittedName>
</protein>
<proteinExistence type="predicted"/>
<dbReference type="Proteomes" id="UP001595704">
    <property type="component" value="Unassembled WGS sequence"/>
</dbReference>
<dbReference type="PANTHER" id="PTHR34980:SF2">
    <property type="entry name" value="INNER MEMBRANE PROTEIN YHAH-RELATED"/>
    <property type="match status" value="1"/>
</dbReference>
<keyword evidence="1" id="KW-0472">Membrane</keyword>
<sequence>MGFVDAIRTVLEDKYATFSGRAPRSEYWWFQLFYWLVLCAFVLICGGLATIITGDDKTDTFYAIIVILIGLFSLATALPIIALQVRRFHDRNLSGRWYLGLAVVSLIPIIGWMFSPSILAISTLKGIRGPNRFGPDPLTGQTTADIFD</sequence>
<dbReference type="Pfam" id="PF05656">
    <property type="entry name" value="DUF805"/>
    <property type="match status" value="1"/>
</dbReference>
<keyword evidence="1" id="KW-0812">Transmembrane</keyword>
<dbReference type="EMBL" id="JBHRYC010000117">
    <property type="protein sequence ID" value="MFC3640125.1"/>
    <property type="molecule type" value="Genomic_DNA"/>
</dbReference>
<dbReference type="PANTHER" id="PTHR34980">
    <property type="entry name" value="INNER MEMBRANE PROTEIN-RELATED-RELATED"/>
    <property type="match status" value="1"/>
</dbReference>
<name>A0ABV7UN10_9HYPH</name>
<feature type="transmembrane region" description="Helical" evidence="1">
    <location>
        <begin position="97"/>
        <end position="122"/>
    </location>
</feature>
<reference evidence="3" key="1">
    <citation type="journal article" date="2019" name="Int. J. Syst. Evol. Microbiol.">
        <title>The Global Catalogue of Microorganisms (GCM) 10K type strain sequencing project: providing services to taxonomists for standard genome sequencing and annotation.</title>
        <authorList>
            <consortium name="The Broad Institute Genomics Platform"/>
            <consortium name="The Broad Institute Genome Sequencing Center for Infectious Disease"/>
            <person name="Wu L."/>
            <person name="Ma J."/>
        </authorList>
    </citation>
    <scope>NUCLEOTIDE SEQUENCE [LARGE SCALE GENOMIC DNA]</scope>
    <source>
        <strain evidence="3">KCTC 42282</strain>
    </source>
</reference>
<dbReference type="RefSeq" id="WP_191321322.1">
    <property type="nucleotide sequence ID" value="NZ_BNCG01000064.1"/>
</dbReference>
<dbReference type="InterPro" id="IPR008523">
    <property type="entry name" value="DUF805"/>
</dbReference>
<evidence type="ECO:0000313" key="3">
    <source>
        <dbReference type="Proteomes" id="UP001595704"/>
    </source>
</evidence>
<accession>A0ABV7UN10</accession>
<gene>
    <name evidence="2" type="ORF">ACFONL_22565</name>
</gene>
<keyword evidence="1" id="KW-1133">Transmembrane helix</keyword>
<feature type="transmembrane region" description="Helical" evidence="1">
    <location>
        <begin position="61"/>
        <end position="85"/>
    </location>
</feature>